<name>A0ABS3B3V3_9XANT</name>
<keyword evidence="3" id="KW-1185">Reference proteome</keyword>
<feature type="signal peptide" evidence="1">
    <location>
        <begin position="1"/>
        <end position="18"/>
    </location>
</feature>
<reference evidence="2 3" key="1">
    <citation type="submission" date="2021-02" db="EMBL/GenBank/DDBJ databases">
        <title>Taxonomically Unique Crown Gall-Associated Xanthomonas Stains Have Deficiency in Virulence Repertories.</title>
        <authorList>
            <person name="Mafakheri H."/>
            <person name="Taghavi S.M."/>
            <person name="Dimkic I."/>
            <person name="Nemanja K."/>
            <person name="Osdaghi E."/>
        </authorList>
    </citation>
    <scope>NUCLEOTIDE SEQUENCE [LARGE SCALE GENOMIC DNA]</scope>
    <source>
        <strain evidence="2 3">FX4</strain>
    </source>
</reference>
<feature type="chain" id="PRO_5045638262" evidence="1">
    <location>
        <begin position="19"/>
        <end position="62"/>
    </location>
</feature>
<keyword evidence="1" id="KW-0732">Signal</keyword>
<gene>
    <name evidence="2" type="ORF">JR064_13740</name>
</gene>
<proteinExistence type="predicted"/>
<dbReference type="EMBL" id="JAFIWB010000015">
    <property type="protein sequence ID" value="MBN6103222.1"/>
    <property type="molecule type" value="Genomic_DNA"/>
</dbReference>
<comment type="caution">
    <text evidence="2">The sequence shown here is derived from an EMBL/GenBank/DDBJ whole genome shotgun (WGS) entry which is preliminary data.</text>
</comment>
<protein>
    <submittedName>
        <fullName evidence="2">Uncharacterized protein</fullName>
    </submittedName>
</protein>
<evidence type="ECO:0000256" key="1">
    <source>
        <dbReference type="SAM" id="SignalP"/>
    </source>
</evidence>
<evidence type="ECO:0000313" key="3">
    <source>
        <dbReference type="Proteomes" id="UP000695802"/>
    </source>
</evidence>
<organism evidence="2 3">
    <name type="scientific">Xanthomonas bonasiae</name>
    <dbReference type="NCBI Taxonomy" id="2810351"/>
    <lineage>
        <taxon>Bacteria</taxon>
        <taxon>Pseudomonadati</taxon>
        <taxon>Pseudomonadota</taxon>
        <taxon>Gammaproteobacteria</taxon>
        <taxon>Lysobacterales</taxon>
        <taxon>Lysobacteraceae</taxon>
        <taxon>Xanthomonas</taxon>
    </lineage>
</organism>
<sequence>MKLATAFTLMLGMAFCLATDRADASGESDGLRASSPVAYIFPCLSSRCKNVIGAEADIHFVG</sequence>
<accession>A0ABS3B3V3</accession>
<dbReference type="RefSeq" id="WP_191825188.1">
    <property type="nucleotide sequence ID" value="NZ_JACSQX010000005.1"/>
</dbReference>
<dbReference type="Proteomes" id="UP000695802">
    <property type="component" value="Unassembled WGS sequence"/>
</dbReference>
<evidence type="ECO:0000313" key="2">
    <source>
        <dbReference type="EMBL" id="MBN6103222.1"/>
    </source>
</evidence>